<gene>
    <name evidence="4" type="ORF">Cni_G11927</name>
</gene>
<feature type="coiled-coil region" evidence="1">
    <location>
        <begin position="388"/>
        <end position="415"/>
    </location>
</feature>
<feature type="compositionally biased region" description="Basic and acidic residues" evidence="2">
    <location>
        <begin position="53"/>
        <end position="63"/>
    </location>
</feature>
<feature type="domain" description="CUE" evidence="3">
    <location>
        <begin position="2"/>
        <end position="45"/>
    </location>
</feature>
<sequence length="645" mass="70604">MGVKEVFASLQEIFPQVDLRILKAVAIEHPSDVGAAVESIIVDVLPTITGSHEPSHPMQDKNGTEYSSIPDDKGKQPILFGHQEVEEASTNHLPVQEPVACEATFSNVGKGKQPMLFGPPEVEKGTSSHLLGQEPVANENSVSNCFNSANVTSPYIVEAYPKDLEVGLYSKELESSTSRDSALRELNTNPELQPSFVEKIIDLNTDVEDILLQSSKGRDKSTDASDRVNVFVESSNSPHECPLEHPMVQPSENTIDSLHESLQKSDYPVQPPIAINLPGLEANSTVSAALPPAGDVEVCDKAVYSSGCAIDKLTTTANDSETPYPKLADEHAADFLSYESEMLSANDDSLPTTLLTRSGHSVNVEYLEDLISNAESNKNKILSAMELTTNMMREVELLEERSKQAKEAASSAGQDILSKVEELKDILKHAKEANDMHAGEIYGERAILATEAGELQSRFLSLLDEENKSLSVIGEIQKTLEARAAVLEEEIAKAELEKLEKAAVATEALREQEVIMASVVEESKKLQQEADINSKLRDFLMHCGRLVDARQGEYAVTSEDLMLRKSIVDGHVPLDRSLHLTTSLSSSSSYYRTKHSSDGVMENEDVSEKPVITENEKHEIQHSEKSSILDDAATDDGWEILKDSL</sequence>
<reference evidence="4 5" key="1">
    <citation type="submission" date="2023-10" db="EMBL/GenBank/DDBJ databases">
        <title>Chromosome-scale genome assembly provides insights into flower coloration mechanisms of Canna indica.</title>
        <authorList>
            <person name="Li C."/>
        </authorList>
    </citation>
    <scope>NUCLEOTIDE SEQUENCE [LARGE SCALE GENOMIC DNA]</scope>
    <source>
        <tissue evidence="4">Flower</tissue>
    </source>
</reference>
<feature type="region of interest" description="Disordered" evidence="2">
    <location>
        <begin position="51"/>
        <end position="76"/>
    </location>
</feature>
<feature type="coiled-coil region" evidence="1">
    <location>
        <begin position="477"/>
        <end position="529"/>
    </location>
</feature>
<proteinExistence type="predicted"/>
<dbReference type="PROSITE" id="PS51140">
    <property type="entry name" value="CUE"/>
    <property type="match status" value="1"/>
</dbReference>
<dbReference type="PANTHER" id="PTHR48459">
    <property type="entry name" value="CUE DOMAIN-CONTAINING PROTEIN"/>
    <property type="match status" value="1"/>
</dbReference>
<dbReference type="Proteomes" id="UP001327560">
    <property type="component" value="Chromosome 4"/>
</dbReference>
<evidence type="ECO:0000259" key="3">
    <source>
        <dbReference type="PROSITE" id="PS51140"/>
    </source>
</evidence>
<dbReference type="AlphaFoldDB" id="A0AAQ3K748"/>
<dbReference type="GO" id="GO:0043130">
    <property type="term" value="F:ubiquitin binding"/>
    <property type="evidence" value="ECO:0007669"/>
    <property type="project" value="InterPro"/>
</dbReference>
<keyword evidence="5" id="KW-1185">Reference proteome</keyword>
<protein>
    <recommendedName>
        <fullName evidence="3">CUE domain-containing protein</fullName>
    </recommendedName>
</protein>
<name>A0AAQ3K748_9LILI</name>
<evidence type="ECO:0000313" key="5">
    <source>
        <dbReference type="Proteomes" id="UP001327560"/>
    </source>
</evidence>
<keyword evidence="1" id="KW-0175">Coiled coil</keyword>
<organism evidence="4 5">
    <name type="scientific">Canna indica</name>
    <name type="common">Indian-shot</name>
    <dbReference type="NCBI Taxonomy" id="4628"/>
    <lineage>
        <taxon>Eukaryota</taxon>
        <taxon>Viridiplantae</taxon>
        <taxon>Streptophyta</taxon>
        <taxon>Embryophyta</taxon>
        <taxon>Tracheophyta</taxon>
        <taxon>Spermatophyta</taxon>
        <taxon>Magnoliopsida</taxon>
        <taxon>Liliopsida</taxon>
        <taxon>Zingiberales</taxon>
        <taxon>Cannaceae</taxon>
        <taxon>Canna</taxon>
    </lineage>
</organism>
<evidence type="ECO:0000256" key="2">
    <source>
        <dbReference type="SAM" id="MobiDB-lite"/>
    </source>
</evidence>
<dbReference type="EMBL" id="CP136893">
    <property type="protein sequence ID" value="WOL03207.1"/>
    <property type="molecule type" value="Genomic_DNA"/>
</dbReference>
<evidence type="ECO:0000313" key="4">
    <source>
        <dbReference type="EMBL" id="WOL03207.1"/>
    </source>
</evidence>
<evidence type="ECO:0000256" key="1">
    <source>
        <dbReference type="SAM" id="Coils"/>
    </source>
</evidence>
<dbReference type="CDD" id="cd14279">
    <property type="entry name" value="CUE"/>
    <property type="match status" value="1"/>
</dbReference>
<dbReference type="PANTHER" id="PTHR48459:SF1">
    <property type="entry name" value="CUE DOMAIN-CONTAINING PROTEIN"/>
    <property type="match status" value="1"/>
</dbReference>
<dbReference type="InterPro" id="IPR003892">
    <property type="entry name" value="CUE"/>
</dbReference>
<accession>A0AAQ3K748</accession>